<name>A0A803Y4G1_MELGA</name>
<reference evidence="3" key="2">
    <citation type="submission" date="2025-08" db="UniProtKB">
        <authorList>
            <consortium name="Ensembl"/>
        </authorList>
    </citation>
    <scope>IDENTIFICATION</scope>
</reference>
<proteinExistence type="predicted"/>
<feature type="transmembrane region" description="Helical" evidence="2">
    <location>
        <begin position="35"/>
        <end position="61"/>
    </location>
</feature>
<dbReference type="GeneTree" id="ENSGT01040000244415"/>
<evidence type="ECO:0000313" key="4">
    <source>
        <dbReference type="Proteomes" id="UP000001645"/>
    </source>
</evidence>
<reference evidence="3" key="1">
    <citation type="journal article" date="2010" name="PLoS Biol.">
        <title>Multi-platform next-generation sequencing of the domestic turkey (Meleagris gallopavo): genome assembly and analysis.</title>
        <authorList>
            <person name="Dalloul R.A."/>
            <person name="Long J.A."/>
            <person name="Zimin A.V."/>
            <person name="Aslam L."/>
            <person name="Beal K."/>
            <person name="Blomberg L.A."/>
            <person name="Bouffard P."/>
            <person name="Burt D.W."/>
            <person name="Crasta O."/>
            <person name="Crooijmans R.P."/>
            <person name="Cooper K."/>
            <person name="Coulombe R.A."/>
            <person name="De S."/>
            <person name="Delany M.E."/>
            <person name="Dodgson J.B."/>
            <person name="Dong J.J."/>
            <person name="Evans C."/>
            <person name="Frederickson K.M."/>
            <person name="Flicek P."/>
            <person name="Florea L."/>
            <person name="Folkerts O."/>
            <person name="Groenen M.A."/>
            <person name="Harkins T.T."/>
            <person name="Herrero J."/>
            <person name="Hoffmann S."/>
            <person name="Megens H.J."/>
            <person name="Jiang A."/>
            <person name="de Jong P."/>
            <person name="Kaiser P."/>
            <person name="Kim H."/>
            <person name="Kim K.W."/>
            <person name="Kim S."/>
            <person name="Langenberger D."/>
            <person name="Lee M.K."/>
            <person name="Lee T."/>
            <person name="Mane S."/>
            <person name="Marcais G."/>
            <person name="Marz M."/>
            <person name="McElroy A.P."/>
            <person name="Modise T."/>
            <person name="Nefedov M."/>
            <person name="Notredame C."/>
            <person name="Paton I.R."/>
            <person name="Payne W.S."/>
            <person name="Pertea G."/>
            <person name="Prickett D."/>
            <person name="Puiu D."/>
            <person name="Qioa D."/>
            <person name="Raineri E."/>
            <person name="Ruffier M."/>
            <person name="Salzberg S.L."/>
            <person name="Schatz M.C."/>
            <person name="Scheuring C."/>
            <person name="Schmidt C.J."/>
            <person name="Schroeder S."/>
            <person name="Searle S.M."/>
            <person name="Smith E.J."/>
            <person name="Smith J."/>
            <person name="Sonstegard T.S."/>
            <person name="Stadler P.F."/>
            <person name="Tafer H."/>
            <person name="Tu Z.J."/>
            <person name="Van Tassell C.P."/>
            <person name="Vilella A.J."/>
            <person name="Williams K.P."/>
            <person name="Yorke J.A."/>
            <person name="Zhang L."/>
            <person name="Zhang H.B."/>
            <person name="Zhang X."/>
            <person name="Zhang Y."/>
            <person name="Reed K.M."/>
        </authorList>
    </citation>
    <scope>NUCLEOTIDE SEQUENCE [LARGE SCALE GENOMIC DNA]</scope>
</reference>
<evidence type="ECO:0000256" key="1">
    <source>
        <dbReference type="SAM" id="MobiDB-lite"/>
    </source>
</evidence>
<evidence type="ECO:0000256" key="2">
    <source>
        <dbReference type="SAM" id="Phobius"/>
    </source>
</evidence>
<keyword evidence="4" id="KW-1185">Reference proteome</keyword>
<protein>
    <submittedName>
        <fullName evidence="3">Uncharacterized protein</fullName>
    </submittedName>
</protein>
<feature type="region of interest" description="Disordered" evidence="1">
    <location>
        <begin position="1"/>
        <end position="21"/>
    </location>
</feature>
<dbReference type="InParanoid" id="A0A803Y4G1"/>
<keyword evidence="2" id="KW-0472">Membrane</keyword>
<reference evidence="3" key="3">
    <citation type="submission" date="2025-09" db="UniProtKB">
        <authorList>
            <consortium name="Ensembl"/>
        </authorList>
    </citation>
    <scope>IDENTIFICATION</scope>
</reference>
<dbReference type="Ensembl" id="ENSMGAT00000021449.1">
    <property type="protein sequence ID" value="ENSMGAP00000026658.1"/>
    <property type="gene ID" value="ENSMGAG00000021662.1"/>
</dbReference>
<dbReference type="Proteomes" id="UP000001645">
    <property type="component" value="Unplaced"/>
</dbReference>
<organism evidence="3 4">
    <name type="scientific">Meleagris gallopavo</name>
    <name type="common">Wild turkey</name>
    <dbReference type="NCBI Taxonomy" id="9103"/>
    <lineage>
        <taxon>Eukaryota</taxon>
        <taxon>Metazoa</taxon>
        <taxon>Chordata</taxon>
        <taxon>Craniata</taxon>
        <taxon>Vertebrata</taxon>
        <taxon>Euteleostomi</taxon>
        <taxon>Archelosauria</taxon>
        <taxon>Archosauria</taxon>
        <taxon>Dinosauria</taxon>
        <taxon>Saurischia</taxon>
        <taxon>Theropoda</taxon>
        <taxon>Coelurosauria</taxon>
        <taxon>Aves</taxon>
        <taxon>Neognathae</taxon>
        <taxon>Galloanserae</taxon>
        <taxon>Galliformes</taxon>
        <taxon>Phasianidae</taxon>
        <taxon>Meleagridinae</taxon>
        <taxon>Meleagris</taxon>
    </lineage>
</organism>
<sequence>MTVLCPTGGSRASPGTNRGSPRALNCASWCPEGCLSSLFCVLLVSGLALFSLLHSLVLLFVCSLPHS</sequence>
<evidence type="ECO:0000313" key="3">
    <source>
        <dbReference type="Ensembl" id="ENSMGAP00000026658.1"/>
    </source>
</evidence>
<keyword evidence="2" id="KW-1133">Transmembrane helix</keyword>
<keyword evidence="2" id="KW-0812">Transmembrane</keyword>
<dbReference type="AlphaFoldDB" id="A0A803Y4G1"/>
<accession>A0A803Y4G1</accession>